<evidence type="ECO:0000313" key="2">
    <source>
        <dbReference type="Proteomes" id="UP000019103"/>
    </source>
</evidence>
<accession>W4J759</accession>
<dbReference type="Proteomes" id="UP000019103">
    <property type="component" value="Unassembled WGS sequence"/>
</dbReference>
<gene>
    <name evidence="1" type="ORF">PFUGPA_00038</name>
</gene>
<proteinExistence type="predicted"/>
<organism evidence="1 2">
    <name type="scientific">Plasmodium falciparum (isolate Palo Alto / Uganda)</name>
    <dbReference type="NCBI Taxonomy" id="57270"/>
    <lineage>
        <taxon>Eukaryota</taxon>
        <taxon>Sar</taxon>
        <taxon>Alveolata</taxon>
        <taxon>Apicomplexa</taxon>
        <taxon>Aconoidasida</taxon>
        <taxon>Haemosporida</taxon>
        <taxon>Plasmodiidae</taxon>
        <taxon>Plasmodium</taxon>
        <taxon>Plasmodium (Laverania)</taxon>
    </lineage>
</organism>
<dbReference type="EMBL" id="KI927239">
    <property type="protein sequence ID" value="ETW57894.1"/>
    <property type="molecule type" value="Genomic_DNA"/>
</dbReference>
<dbReference type="AlphaFoldDB" id="W4J759"/>
<reference evidence="1 2" key="1">
    <citation type="submission" date="2013-02" db="EMBL/GenBank/DDBJ databases">
        <title>The Genome Annotation of Plasmodium falciparum Palo Alto/Uganda.</title>
        <authorList>
            <consortium name="The Broad Institute Genome Sequencing Platform"/>
            <consortium name="The Broad Institute Genome Sequencing Center for Infectious Disease"/>
            <person name="Neafsey D."/>
            <person name="Hoffman S."/>
            <person name="Volkman S."/>
            <person name="Rosenthal P."/>
            <person name="Walker B."/>
            <person name="Young S.K."/>
            <person name="Zeng Q."/>
            <person name="Gargeya S."/>
            <person name="Fitzgerald M."/>
            <person name="Haas B."/>
            <person name="Abouelleil A."/>
            <person name="Allen A.W."/>
            <person name="Alvarado L."/>
            <person name="Arachchi H.M."/>
            <person name="Berlin A.M."/>
            <person name="Chapman S.B."/>
            <person name="Gainer-Dewar J."/>
            <person name="Goldberg J."/>
            <person name="Griggs A."/>
            <person name="Gujja S."/>
            <person name="Hansen M."/>
            <person name="Howarth C."/>
            <person name="Imamovic A."/>
            <person name="Ireland A."/>
            <person name="Larimer J."/>
            <person name="McCowan C."/>
            <person name="Murphy C."/>
            <person name="Pearson M."/>
            <person name="Poon T.W."/>
            <person name="Priest M."/>
            <person name="Roberts A."/>
            <person name="Saif S."/>
            <person name="Shea T."/>
            <person name="Sisk P."/>
            <person name="Sykes S."/>
            <person name="Wortman J."/>
            <person name="Nusbaum C."/>
            <person name="Birren B."/>
        </authorList>
    </citation>
    <scope>NUCLEOTIDE SEQUENCE [LARGE SCALE GENOMIC DNA]</scope>
    <source>
        <strain evidence="1 2">Palo Alto/Uganda</strain>
    </source>
</reference>
<evidence type="ECO:0000313" key="1">
    <source>
        <dbReference type="EMBL" id="ETW57894.1"/>
    </source>
</evidence>
<protein>
    <submittedName>
        <fullName evidence="1">Uncharacterized protein</fullName>
    </submittedName>
</protein>
<name>W4J759_PLAFP</name>
<sequence length="99" mass="11847">MDIHVYSSSTSCKILLQQCNDKLKKIHSLWYVAKILSIKYVFEIGHVSSTYLKKINKIDRKHMNCRPLFNLYKIFGGDYRKKKIYNMFSKHFQLLIKIT</sequence>
<reference evidence="1 2" key="2">
    <citation type="submission" date="2013-02" db="EMBL/GenBank/DDBJ databases">
        <title>The Genome Sequence of Plasmodium falciparum Palo Alto/Uganda.</title>
        <authorList>
            <consortium name="The Broad Institute Genome Sequencing Platform"/>
            <consortium name="The Broad Institute Genome Sequencing Center for Infectious Disease"/>
            <person name="Neafsey D."/>
            <person name="Cheeseman I."/>
            <person name="Volkman S."/>
            <person name="Adams J."/>
            <person name="Walker B."/>
            <person name="Young S.K."/>
            <person name="Zeng Q."/>
            <person name="Gargeya S."/>
            <person name="Fitzgerald M."/>
            <person name="Haas B."/>
            <person name="Abouelleil A."/>
            <person name="Alvarado L."/>
            <person name="Arachchi H.M."/>
            <person name="Berlin A.M."/>
            <person name="Chapman S.B."/>
            <person name="Dewar J."/>
            <person name="Goldberg J."/>
            <person name="Griggs A."/>
            <person name="Gujja S."/>
            <person name="Hansen M."/>
            <person name="Howarth C."/>
            <person name="Imamovic A."/>
            <person name="Larimer J."/>
            <person name="McCowan C."/>
            <person name="Murphy C."/>
            <person name="Neiman D."/>
            <person name="Pearson M."/>
            <person name="Priest M."/>
            <person name="Roberts A."/>
            <person name="Saif S."/>
            <person name="Shea T."/>
            <person name="Sisk P."/>
            <person name="Sykes S."/>
            <person name="Wortman J."/>
            <person name="Nusbaum C."/>
            <person name="Birren B."/>
        </authorList>
    </citation>
    <scope>NUCLEOTIDE SEQUENCE [LARGE SCALE GENOMIC DNA]</scope>
    <source>
        <strain evidence="1 2">Palo Alto/Uganda</strain>
    </source>
</reference>